<dbReference type="InterPro" id="IPR017907">
    <property type="entry name" value="Znf_RING_CS"/>
</dbReference>
<evidence type="ECO:0000256" key="8">
    <source>
        <dbReference type="ARBA" id="ARBA00022840"/>
    </source>
</evidence>
<evidence type="ECO:0000313" key="14">
    <source>
        <dbReference type="EMBL" id="KAI3434920.1"/>
    </source>
</evidence>
<dbReference type="EMBL" id="SIDB01000003">
    <property type="protein sequence ID" value="KAI3434920.1"/>
    <property type="molecule type" value="Genomic_DNA"/>
</dbReference>
<dbReference type="Gene3D" id="3.40.50.10810">
    <property type="entry name" value="Tandem AAA-ATPase domain"/>
    <property type="match status" value="1"/>
</dbReference>
<dbReference type="SMART" id="SM00490">
    <property type="entry name" value="HELICc"/>
    <property type="match status" value="1"/>
</dbReference>
<dbReference type="InterPro" id="IPR014001">
    <property type="entry name" value="Helicase_ATP-bd"/>
</dbReference>
<dbReference type="GO" id="GO:0005634">
    <property type="term" value="C:nucleus"/>
    <property type="evidence" value="ECO:0007669"/>
    <property type="project" value="TreeGrafter"/>
</dbReference>
<organism evidence="14 15">
    <name type="scientific">Chlorella vulgaris</name>
    <name type="common">Green alga</name>
    <dbReference type="NCBI Taxonomy" id="3077"/>
    <lineage>
        <taxon>Eukaryota</taxon>
        <taxon>Viridiplantae</taxon>
        <taxon>Chlorophyta</taxon>
        <taxon>core chlorophytes</taxon>
        <taxon>Trebouxiophyceae</taxon>
        <taxon>Chlorellales</taxon>
        <taxon>Chlorellaceae</taxon>
        <taxon>Chlorella clade</taxon>
        <taxon>Chlorella</taxon>
    </lineage>
</organism>
<keyword evidence="7" id="KW-0862">Zinc</keyword>
<feature type="region of interest" description="Disordered" evidence="10">
    <location>
        <begin position="153"/>
        <end position="178"/>
    </location>
</feature>
<evidence type="ECO:0000256" key="2">
    <source>
        <dbReference type="ARBA" id="ARBA00022723"/>
    </source>
</evidence>
<proteinExistence type="inferred from homology"/>
<evidence type="ECO:0008006" key="16">
    <source>
        <dbReference type="Google" id="ProtNLM"/>
    </source>
</evidence>
<feature type="region of interest" description="Disordered" evidence="10">
    <location>
        <begin position="1430"/>
        <end position="1800"/>
    </location>
</feature>
<dbReference type="Gene3D" id="3.30.40.10">
    <property type="entry name" value="Zinc/RING finger domain, C3HC4 (zinc finger)"/>
    <property type="match status" value="1"/>
</dbReference>
<feature type="compositionally biased region" description="Pro residues" evidence="10">
    <location>
        <begin position="159"/>
        <end position="178"/>
    </location>
</feature>
<evidence type="ECO:0000256" key="9">
    <source>
        <dbReference type="PROSITE-ProRule" id="PRU00175"/>
    </source>
</evidence>
<feature type="compositionally biased region" description="Acidic residues" evidence="10">
    <location>
        <begin position="1626"/>
        <end position="1637"/>
    </location>
</feature>
<protein>
    <recommendedName>
        <fullName evidence="16">SNF2 super family</fullName>
    </recommendedName>
</protein>
<dbReference type="SUPFAM" id="SSF57850">
    <property type="entry name" value="RING/U-box"/>
    <property type="match status" value="1"/>
</dbReference>
<dbReference type="PANTHER" id="PTHR45626">
    <property type="entry name" value="TRANSCRIPTION TERMINATION FACTOR 2-RELATED"/>
    <property type="match status" value="1"/>
</dbReference>
<evidence type="ECO:0000256" key="7">
    <source>
        <dbReference type="ARBA" id="ARBA00022833"/>
    </source>
</evidence>
<feature type="compositionally biased region" description="Low complexity" evidence="10">
    <location>
        <begin position="1653"/>
        <end position="1704"/>
    </location>
</feature>
<comment type="similarity">
    <text evidence="1">Belongs to the SNF2/RAD54 helicase family. RAD16 subfamily.</text>
</comment>
<keyword evidence="15" id="KW-1185">Reference proteome</keyword>
<dbReference type="Gene3D" id="3.40.50.300">
    <property type="entry name" value="P-loop containing nucleotide triphosphate hydrolases"/>
    <property type="match status" value="1"/>
</dbReference>
<dbReference type="Pfam" id="PF00176">
    <property type="entry name" value="SNF2-rel_dom"/>
    <property type="match status" value="1"/>
</dbReference>
<dbReference type="GO" id="GO:0005524">
    <property type="term" value="F:ATP binding"/>
    <property type="evidence" value="ECO:0007669"/>
    <property type="project" value="UniProtKB-KW"/>
</dbReference>
<dbReference type="PROSITE" id="PS50089">
    <property type="entry name" value="ZF_RING_2"/>
    <property type="match status" value="1"/>
</dbReference>
<dbReference type="PROSITE" id="PS51194">
    <property type="entry name" value="HELICASE_CTER"/>
    <property type="match status" value="1"/>
</dbReference>
<keyword evidence="4 9" id="KW-0863">Zinc-finger</keyword>
<evidence type="ECO:0000256" key="3">
    <source>
        <dbReference type="ARBA" id="ARBA00022741"/>
    </source>
</evidence>
<dbReference type="SUPFAM" id="SSF52540">
    <property type="entry name" value="P-loop containing nucleoside triphosphate hydrolases"/>
    <property type="match status" value="2"/>
</dbReference>
<feature type="compositionally biased region" description="Gly residues" evidence="10">
    <location>
        <begin position="1765"/>
        <end position="1774"/>
    </location>
</feature>
<dbReference type="GO" id="GO:0004386">
    <property type="term" value="F:helicase activity"/>
    <property type="evidence" value="ECO:0007669"/>
    <property type="project" value="UniProtKB-KW"/>
</dbReference>
<feature type="domain" description="RING-type" evidence="11">
    <location>
        <begin position="1106"/>
        <end position="1144"/>
    </location>
</feature>
<dbReference type="SMART" id="SM00184">
    <property type="entry name" value="RING"/>
    <property type="match status" value="1"/>
</dbReference>
<dbReference type="InterPro" id="IPR001650">
    <property type="entry name" value="Helicase_C-like"/>
</dbReference>
<dbReference type="GO" id="GO:0008270">
    <property type="term" value="F:zinc ion binding"/>
    <property type="evidence" value="ECO:0007669"/>
    <property type="project" value="UniProtKB-KW"/>
</dbReference>
<evidence type="ECO:0000256" key="4">
    <source>
        <dbReference type="ARBA" id="ARBA00022771"/>
    </source>
</evidence>
<dbReference type="InterPro" id="IPR001841">
    <property type="entry name" value="Znf_RING"/>
</dbReference>
<feature type="compositionally biased region" description="Acidic residues" evidence="10">
    <location>
        <begin position="1445"/>
        <end position="1457"/>
    </location>
</feature>
<comment type="caution">
    <text evidence="14">The sequence shown here is derived from an EMBL/GenBank/DDBJ whole genome shotgun (WGS) entry which is preliminary data.</text>
</comment>
<dbReference type="InterPro" id="IPR000330">
    <property type="entry name" value="SNF2_N"/>
</dbReference>
<gene>
    <name evidence="14" type="ORF">D9Q98_002974</name>
</gene>
<evidence type="ECO:0000259" key="12">
    <source>
        <dbReference type="PROSITE" id="PS51192"/>
    </source>
</evidence>
<dbReference type="OrthoDB" id="568332at2759"/>
<dbReference type="GO" id="GO:0008094">
    <property type="term" value="F:ATP-dependent activity, acting on DNA"/>
    <property type="evidence" value="ECO:0007669"/>
    <property type="project" value="TreeGrafter"/>
</dbReference>
<name>A0A9D4Z090_CHLVU</name>
<dbReference type="InterPro" id="IPR049730">
    <property type="entry name" value="SNF2/RAD54-like_C"/>
</dbReference>
<reference evidence="14" key="1">
    <citation type="journal article" date="2019" name="Plant J.">
        <title>Chlorella vulgaris genome assembly and annotation reveals the molecular basis for metabolic acclimation to high light conditions.</title>
        <authorList>
            <person name="Cecchin M."/>
            <person name="Marcolungo L."/>
            <person name="Rossato M."/>
            <person name="Girolomoni L."/>
            <person name="Cosentino E."/>
            <person name="Cuine S."/>
            <person name="Li-Beisson Y."/>
            <person name="Delledonne M."/>
            <person name="Ballottari M."/>
        </authorList>
    </citation>
    <scope>NUCLEOTIDE SEQUENCE</scope>
    <source>
        <strain evidence="14">211/11P</strain>
    </source>
</reference>
<feature type="domain" description="Helicase C-terminal" evidence="13">
    <location>
        <begin position="1220"/>
        <end position="1391"/>
    </location>
</feature>
<dbReference type="GO" id="GO:0006281">
    <property type="term" value="P:DNA repair"/>
    <property type="evidence" value="ECO:0007669"/>
    <property type="project" value="TreeGrafter"/>
</dbReference>
<dbReference type="Pfam" id="PF00271">
    <property type="entry name" value="Helicase_C"/>
    <property type="match status" value="1"/>
</dbReference>
<dbReference type="InterPro" id="IPR050628">
    <property type="entry name" value="SNF2_RAD54_helicase_TF"/>
</dbReference>
<evidence type="ECO:0000259" key="13">
    <source>
        <dbReference type="PROSITE" id="PS51194"/>
    </source>
</evidence>
<dbReference type="CDD" id="cd18793">
    <property type="entry name" value="SF2_C_SNF"/>
    <property type="match status" value="1"/>
</dbReference>
<feature type="compositionally biased region" description="Basic residues" evidence="10">
    <location>
        <begin position="1478"/>
        <end position="1490"/>
    </location>
</feature>
<keyword evidence="5" id="KW-0378">Hydrolase</keyword>
<dbReference type="InterPro" id="IPR038718">
    <property type="entry name" value="SNF2-like_sf"/>
</dbReference>
<feature type="compositionally biased region" description="Pro residues" evidence="10">
    <location>
        <begin position="1748"/>
        <end position="1757"/>
    </location>
</feature>
<dbReference type="InterPro" id="IPR013083">
    <property type="entry name" value="Znf_RING/FYVE/PHD"/>
</dbReference>
<evidence type="ECO:0000259" key="11">
    <source>
        <dbReference type="PROSITE" id="PS50089"/>
    </source>
</evidence>
<dbReference type="Proteomes" id="UP001055712">
    <property type="component" value="Unassembled WGS sequence"/>
</dbReference>
<dbReference type="PROSITE" id="PS00518">
    <property type="entry name" value="ZF_RING_1"/>
    <property type="match status" value="1"/>
</dbReference>
<feature type="compositionally biased region" description="Low complexity" evidence="10">
    <location>
        <begin position="1497"/>
        <end position="1513"/>
    </location>
</feature>
<keyword evidence="6" id="KW-0347">Helicase</keyword>
<accession>A0A9D4Z090</accession>
<dbReference type="CDD" id="cd18008">
    <property type="entry name" value="DEXDc_SHPRH-like"/>
    <property type="match status" value="1"/>
</dbReference>
<evidence type="ECO:0000256" key="6">
    <source>
        <dbReference type="ARBA" id="ARBA00022806"/>
    </source>
</evidence>
<evidence type="ECO:0000256" key="1">
    <source>
        <dbReference type="ARBA" id="ARBA00008438"/>
    </source>
</evidence>
<feature type="compositionally biased region" description="Acidic residues" evidence="10">
    <location>
        <begin position="1591"/>
        <end position="1611"/>
    </location>
</feature>
<dbReference type="InterPro" id="IPR027417">
    <property type="entry name" value="P-loop_NTPase"/>
</dbReference>
<dbReference type="PROSITE" id="PS51192">
    <property type="entry name" value="HELICASE_ATP_BIND_1"/>
    <property type="match status" value="1"/>
</dbReference>
<feature type="compositionally biased region" description="Acidic residues" evidence="10">
    <location>
        <begin position="1542"/>
        <end position="1551"/>
    </location>
</feature>
<feature type="domain" description="Helicase ATP-binding" evidence="12">
    <location>
        <begin position="748"/>
        <end position="939"/>
    </location>
</feature>
<keyword evidence="3" id="KW-0547">Nucleotide-binding</keyword>
<evidence type="ECO:0000313" key="15">
    <source>
        <dbReference type="Proteomes" id="UP001055712"/>
    </source>
</evidence>
<feature type="compositionally biased region" description="Low complexity" evidence="10">
    <location>
        <begin position="1570"/>
        <end position="1580"/>
    </location>
</feature>
<dbReference type="PANTHER" id="PTHR45626:SF38">
    <property type="entry name" value="DEAD-BOX PROTEIN"/>
    <property type="match status" value="1"/>
</dbReference>
<keyword evidence="8" id="KW-0067">ATP-binding</keyword>
<dbReference type="GO" id="GO:0016787">
    <property type="term" value="F:hydrolase activity"/>
    <property type="evidence" value="ECO:0007669"/>
    <property type="project" value="UniProtKB-KW"/>
</dbReference>
<dbReference type="SMART" id="SM00487">
    <property type="entry name" value="DEXDc"/>
    <property type="match status" value="1"/>
</dbReference>
<evidence type="ECO:0000256" key="10">
    <source>
        <dbReference type="SAM" id="MobiDB-lite"/>
    </source>
</evidence>
<sequence>MVDAADTETIAEPLGDEELAVLRESGEVWNKDLPHTRDACGEVPFVVGKVAANKKHCEKCYCWVCDCLASDCGFWGDGTAFSNHCNAHGDSDQYHVMRRQRINADLRRKQLAGGDKAAEAGMQGVLAGAAAAAMSSTPGALAAAARRLNPFTKAAPHAPSLPPPPPPPPPCTLKPIPSPVDDRDLMLLARVELEVKALRSNSIASLRERLVPTGYYVPPDSSAHEGRKLTINSLFEKQWDQAARKYNPVHLKFKKLKLQEDAPELTNSRLRKVTILHYDGRAKPTTYGLEVGKEATVQEIMDAAAPLAGLDPACEQFIAMNGGHGSGSSHLGAHFVEASRMVSDRSLESLRLALWRVPKPAGKPSDPNYAVVFHRKHTGLDCPLWEGVGYPTLVPINKNLAQGGTAAARTVLESVVQALAPLLREPEGAPPVAQAAKLLMSAGVHLIRTSPHGCAFTMSDSTSEFSVTKPYDSSMRYGERFFREGYIFLRLDWKSAELAAYDTAAWDSAVTDASASEEAMQPTRDAIKLAEAWASKRAHAAELPYSVLEELKAASRSWEPGVQYPLVRAAARVDPLARVVVDLVPSSSDKGEKKGTIVFAVYVWRGDRGVPHRAFFRPSDEWESGRSSRHTFVELGCNPLKSMMEVVLWADEAHRERKARIREWAEKDAACVRSIQGLMKALERGEMPAAQQPAGLTVTMRPYQLQSLQFMLDGETGEGGFRRLFWQQLQTPGGTRYWWSVLLGRASLEVPAQGWGGWCAEEMGLGKTIEVLGLILANPAPPLPEWQRRKDGSVRTHDNLICSRATLVVCAVSLVGQWVAEAQAKTGGSLKIHMYHGQDRCRDPIRLANQFDLVVTTYSTLSADFGGKRGNAAPNFPPLGAIKWHRLVLDEAHTVKNSAVGHSKASIALKAERRWLCTGTPINTDVGDLYGQFCVLGLAPFNSKTFFDANIKPAFGNHVFGGSNVPLMYTLGQTMIRHTKQQVLGGEEVLRLPPKTEETVPVVLTASEQEMYRKAHAASAALFAQYRDLGNATINKHLLQIMALLLPMRRVCSGGTLKRRDLEVNDPLFGEGAEVRRRRLEGGGGGGGGGTLTTTDHSLVAPEEECPVCMDMLEAPSMTPCLHWFCRECIMGVLAANPKCPLCRRCLNAGELRLGITAAEADAEEAAAEAAAAASAAAAAAAAAGGAGEAAAGGGGGGGEAGEQAPAVPPAEAALVSDSKLQALLKELRHMRRANPQAKALIFSQYVSTIEWLKTALTAAGFGYRFISGSMPLKQRAKAINAFQQDPPTTVFLLSMRAGAVGINLTAATHVFLMEPALNPALEDQAIGRAWRMGQKNCVTVKKFYVKGSVEERIMEVVKQRKEAVGGAATAAGSAASTAAAAAEMDDEELHAAAFGRGRGGHGRSNVRMQDLVGSIQTDRQNLRVGELEILFQEPDLGDPRVPEPESEEEEEEEEEAAANRPGSSAAHAALRGSGKPTGRKRGRPAKKARSVSSSEGGSPAFAAATAAAAAGGRSERLGRGARRPVRSINYAELEAGKMSDEEGAEEEEAGLEGGQQRAAVGGGEEDAPGSAQRSGAAAGRGKRQQRMADSDNDEWDAAQEEEEEEEEEEDRGSLDDSSDGGVSADSEEWWDSDAEDLPSRPSAAKRKRAGKQGQQQQQQQPQQQQMRQQVPQMEQQQQQQPLPQPQPQQQQQQQQQQEQQQQQSARKAHIHSRVTVVHPLVPIPRPGSAASSGSGRLSPGEAAGVPAPAPAQPAPAPGAAGAAGAAGGGGTAGGAARKPMRGRRSTALAAAHVAVGPSG</sequence>
<evidence type="ECO:0000256" key="5">
    <source>
        <dbReference type="ARBA" id="ARBA00022801"/>
    </source>
</evidence>
<keyword evidence="2" id="KW-0479">Metal-binding</keyword>
<feature type="compositionally biased region" description="Low complexity" evidence="10">
    <location>
        <begin position="1727"/>
        <end position="1747"/>
    </location>
</feature>
<dbReference type="Pfam" id="PF13923">
    <property type="entry name" value="zf-C3HC4_2"/>
    <property type="match status" value="1"/>
</dbReference>
<reference evidence="14" key="2">
    <citation type="submission" date="2020-11" db="EMBL/GenBank/DDBJ databases">
        <authorList>
            <person name="Cecchin M."/>
            <person name="Marcolungo L."/>
            <person name="Rossato M."/>
            <person name="Girolomoni L."/>
            <person name="Cosentino E."/>
            <person name="Cuine S."/>
            <person name="Li-Beisson Y."/>
            <person name="Delledonne M."/>
            <person name="Ballottari M."/>
        </authorList>
    </citation>
    <scope>NUCLEOTIDE SEQUENCE</scope>
    <source>
        <strain evidence="14">211/11P</strain>
        <tissue evidence="14">Whole cell</tissue>
    </source>
</reference>